<dbReference type="InterPro" id="IPR000719">
    <property type="entry name" value="Prot_kinase_dom"/>
</dbReference>
<dbReference type="InterPro" id="IPR006584">
    <property type="entry name" value="Cellulose-bd_IV"/>
</dbReference>
<dbReference type="Pfam" id="PF00069">
    <property type="entry name" value="Pkinase"/>
    <property type="match status" value="1"/>
</dbReference>
<dbReference type="CDD" id="cd14014">
    <property type="entry name" value="STKc_PknB_like"/>
    <property type="match status" value="1"/>
</dbReference>
<feature type="domain" description="Protein kinase" evidence="12">
    <location>
        <begin position="17"/>
        <end position="273"/>
    </location>
</feature>
<organism evidence="14 15">
    <name type="scientific">Paractinoplanes aksuensis</name>
    <dbReference type="NCBI Taxonomy" id="2939490"/>
    <lineage>
        <taxon>Bacteria</taxon>
        <taxon>Bacillati</taxon>
        <taxon>Actinomycetota</taxon>
        <taxon>Actinomycetes</taxon>
        <taxon>Micromonosporales</taxon>
        <taxon>Micromonosporaceae</taxon>
        <taxon>Paractinoplanes</taxon>
    </lineage>
</organism>
<dbReference type="PROSITE" id="PS00107">
    <property type="entry name" value="PROTEIN_KINASE_ATP"/>
    <property type="match status" value="1"/>
</dbReference>
<keyword evidence="6 14" id="KW-0418">Kinase</keyword>
<keyword evidence="3" id="KW-0808">Transferase</keyword>
<evidence type="ECO:0000256" key="10">
    <source>
        <dbReference type="SAM" id="MobiDB-lite"/>
    </source>
</evidence>
<sequence>MSGSSTPSDRGLVAGRYRLLDLLGQGGMGRVWEAHDELLGRAVAIKEVAPEGLSPAELGDLHERAIREARAIAQIDHPHVVRIFDVVEHEGNPWIVMELVRGRSLYDEVKWEGPLDPARAARLGLDLVGALQAAHRVGVLHRDVKPANVLLGRDGRTVLTDFGLATSVGDSTMTRTGVMLGSPSYLAPERALDEPASAASDLWSLGATLYSAVEGRPPYVRSSPMATLAALTVDPPTAPKQAGLLEPVLEALLEKDPAARATAAEATELLRYVLSEPNPRAVEPPVETAAPPVRTEPPRPTRRRRGPVVVLLATATAVAVATAAALFAGQDPPDVVAQFATSPDPVDRQEALVPLPAVEPSARASATPGRAPSSPSSRPARPSATKTPSSSAPPVRPTASKSPSPAPIRLTFEAESYTDNNGTEDSFPPTASGGRAVGHTDNGDHVGYRNRSLAGVRKVALRYAAGGGDTVIELRSDSATGTLLATVALRGTANFSTHATATATLDRTTSGPLFIVFRGPKASDIDTVTYRS</sequence>
<evidence type="ECO:0000256" key="8">
    <source>
        <dbReference type="ARBA" id="ARBA00023170"/>
    </source>
</evidence>
<evidence type="ECO:0000256" key="3">
    <source>
        <dbReference type="ARBA" id="ARBA00022679"/>
    </source>
</evidence>
<evidence type="ECO:0000256" key="1">
    <source>
        <dbReference type="ARBA" id="ARBA00012513"/>
    </source>
</evidence>
<evidence type="ECO:0000256" key="2">
    <source>
        <dbReference type="ARBA" id="ARBA00022527"/>
    </source>
</evidence>
<dbReference type="GO" id="GO:0016301">
    <property type="term" value="F:kinase activity"/>
    <property type="evidence" value="ECO:0007669"/>
    <property type="project" value="UniProtKB-KW"/>
</dbReference>
<feature type="region of interest" description="Disordered" evidence="10">
    <location>
        <begin position="358"/>
        <end position="444"/>
    </location>
</feature>
<feature type="domain" description="CBM6" evidence="13">
    <location>
        <begin position="410"/>
        <end position="531"/>
    </location>
</feature>
<dbReference type="SUPFAM" id="SSF56112">
    <property type="entry name" value="Protein kinase-like (PK-like)"/>
    <property type="match status" value="1"/>
</dbReference>
<keyword evidence="2" id="KW-0723">Serine/threonine-protein kinase</keyword>
<keyword evidence="8" id="KW-0675">Receptor</keyword>
<reference evidence="14 15" key="1">
    <citation type="submission" date="2022-06" db="EMBL/GenBank/DDBJ databases">
        <title>New Species of the Genus Actinoplanes, ActinopZanes ferrugineus.</title>
        <authorList>
            <person name="Ding P."/>
        </authorList>
    </citation>
    <scope>NUCLEOTIDE SEQUENCE [LARGE SCALE GENOMIC DNA]</scope>
    <source>
        <strain evidence="14 15">TRM88003</strain>
    </source>
</reference>
<evidence type="ECO:0000256" key="5">
    <source>
        <dbReference type="ARBA" id="ARBA00022741"/>
    </source>
</evidence>
<keyword evidence="4" id="KW-0732">Signal</keyword>
<feature type="transmembrane region" description="Helical" evidence="11">
    <location>
        <begin position="308"/>
        <end position="328"/>
    </location>
</feature>
<dbReference type="Gene3D" id="2.60.120.260">
    <property type="entry name" value="Galactose-binding domain-like"/>
    <property type="match status" value="1"/>
</dbReference>
<dbReference type="SMART" id="SM00220">
    <property type="entry name" value="S_TKc"/>
    <property type="match status" value="1"/>
</dbReference>
<dbReference type="PANTHER" id="PTHR43289:SF6">
    <property type="entry name" value="SERINE_THREONINE-PROTEIN KINASE NEKL-3"/>
    <property type="match status" value="1"/>
</dbReference>
<evidence type="ECO:0000259" key="13">
    <source>
        <dbReference type="PROSITE" id="PS51175"/>
    </source>
</evidence>
<evidence type="ECO:0000259" key="12">
    <source>
        <dbReference type="PROSITE" id="PS50011"/>
    </source>
</evidence>
<dbReference type="InterPro" id="IPR005084">
    <property type="entry name" value="CBM6"/>
</dbReference>
<evidence type="ECO:0000256" key="6">
    <source>
        <dbReference type="ARBA" id="ARBA00022777"/>
    </source>
</evidence>
<feature type="region of interest" description="Disordered" evidence="10">
    <location>
        <begin position="279"/>
        <end position="305"/>
    </location>
</feature>
<keyword evidence="11" id="KW-0472">Membrane</keyword>
<protein>
    <recommendedName>
        <fullName evidence="1">non-specific serine/threonine protein kinase</fullName>
        <ecNumber evidence="1">2.7.11.1</ecNumber>
    </recommendedName>
</protein>
<evidence type="ECO:0000313" key="15">
    <source>
        <dbReference type="Proteomes" id="UP001523369"/>
    </source>
</evidence>
<dbReference type="EMBL" id="JAMYJR010000038">
    <property type="protein sequence ID" value="MCO8275538.1"/>
    <property type="molecule type" value="Genomic_DNA"/>
</dbReference>
<dbReference type="EC" id="2.7.11.1" evidence="1"/>
<accession>A0ABT1DXF0</accession>
<gene>
    <name evidence="14" type="ORF">M1L60_33635</name>
</gene>
<proteinExistence type="predicted"/>
<dbReference type="PROSITE" id="PS51175">
    <property type="entry name" value="CBM6"/>
    <property type="match status" value="1"/>
</dbReference>
<evidence type="ECO:0000256" key="9">
    <source>
        <dbReference type="PROSITE-ProRule" id="PRU10141"/>
    </source>
</evidence>
<dbReference type="CDD" id="cd04084">
    <property type="entry name" value="CBM6_xylanase-like"/>
    <property type="match status" value="1"/>
</dbReference>
<evidence type="ECO:0000256" key="11">
    <source>
        <dbReference type="SAM" id="Phobius"/>
    </source>
</evidence>
<keyword evidence="7 9" id="KW-0067">ATP-binding</keyword>
<dbReference type="Pfam" id="PF03422">
    <property type="entry name" value="CBM_6"/>
    <property type="match status" value="1"/>
</dbReference>
<dbReference type="Gene3D" id="1.10.510.10">
    <property type="entry name" value="Transferase(Phosphotransferase) domain 1"/>
    <property type="match status" value="1"/>
</dbReference>
<feature type="binding site" evidence="9">
    <location>
        <position position="46"/>
    </location>
    <ligand>
        <name>ATP</name>
        <dbReference type="ChEBI" id="CHEBI:30616"/>
    </ligand>
</feature>
<dbReference type="InterPro" id="IPR008271">
    <property type="entry name" value="Ser/Thr_kinase_AS"/>
</dbReference>
<feature type="compositionally biased region" description="Low complexity" evidence="10">
    <location>
        <begin position="360"/>
        <end position="393"/>
    </location>
</feature>
<dbReference type="SUPFAM" id="SSF49785">
    <property type="entry name" value="Galactose-binding domain-like"/>
    <property type="match status" value="1"/>
</dbReference>
<dbReference type="PROSITE" id="PS00108">
    <property type="entry name" value="PROTEIN_KINASE_ST"/>
    <property type="match status" value="1"/>
</dbReference>
<name>A0ABT1DXF0_9ACTN</name>
<keyword evidence="11" id="KW-1133">Transmembrane helix</keyword>
<dbReference type="PROSITE" id="PS50011">
    <property type="entry name" value="PROTEIN_KINASE_DOM"/>
    <property type="match status" value="1"/>
</dbReference>
<dbReference type="PANTHER" id="PTHR43289">
    <property type="entry name" value="MITOGEN-ACTIVATED PROTEIN KINASE KINASE KINASE 20-RELATED"/>
    <property type="match status" value="1"/>
</dbReference>
<dbReference type="SMART" id="SM00606">
    <property type="entry name" value="CBD_IV"/>
    <property type="match status" value="1"/>
</dbReference>
<evidence type="ECO:0000256" key="7">
    <source>
        <dbReference type="ARBA" id="ARBA00022840"/>
    </source>
</evidence>
<evidence type="ECO:0000313" key="14">
    <source>
        <dbReference type="EMBL" id="MCO8275538.1"/>
    </source>
</evidence>
<dbReference type="Proteomes" id="UP001523369">
    <property type="component" value="Unassembled WGS sequence"/>
</dbReference>
<keyword evidence="15" id="KW-1185">Reference proteome</keyword>
<dbReference type="InterPro" id="IPR008979">
    <property type="entry name" value="Galactose-bd-like_sf"/>
</dbReference>
<dbReference type="InterPro" id="IPR017441">
    <property type="entry name" value="Protein_kinase_ATP_BS"/>
</dbReference>
<dbReference type="Gene3D" id="3.30.200.20">
    <property type="entry name" value="Phosphorylase Kinase, domain 1"/>
    <property type="match status" value="1"/>
</dbReference>
<comment type="caution">
    <text evidence="14">The sequence shown here is derived from an EMBL/GenBank/DDBJ whole genome shotgun (WGS) entry which is preliminary data.</text>
</comment>
<dbReference type="InterPro" id="IPR011009">
    <property type="entry name" value="Kinase-like_dom_sf"/>
</dbReference>
<evidence type="ECO:0000256" key="4">
    <source>
        <dbReference type="ARBA" id="ARBA00022729"/>
    </source>
</evidence>
<keyword evidence="5 9" id="KW-0547">Nucleotide-binding</keyword>
<dbReference type="RefSeq" id="WP_253241601.1">
    <property type="nucleotide sequence ID" value="NZ_JAMYJR010000038.1"/>
</dbReference>
<keyword evidence="11" id="KW-0812">Transmembrane</keyword>
<feature type="compositionally biased region" description="Low complexity" evidence="10">
    <location>
        <begin position="279"/>
        <end position="293"/>
    </location>
</feature>